<dbReference type="EMBL" id="CM047585">
    <property type="protein sequence ID" value="KAI9909814.1"/>
    <property type="molecule type" value="Genomic_DNA"/>
</dbReference>
<sequence>MQFHILATIVMALTFPSSWFLWTFLHPAENDPASMPFNVCVSNLSSLTDASSPTHLSIVHTPDRAKEIHLMATNLHNEERSWRIGNDTFPMYMGPVAREGSIAEKLVTQDLIQLLAFRPDTPEQVASVATTWLPRLNSMDSYSRFYEALSPILPPPLESTETSDTVFGASRLSIRGFNLRAITAQDADPSDASLTRDKIATICGPATSLASLRAHKRLFLVDLATLGDFSDDASVHVEGAAASLPVKYVPSVLGYFCFHAAHQTLHPLAIHLVASNLTYTRFDTRAEWQLAKLALNAAEATYQQMHHFSESHTLLIPLRVEVYRTMAASHPVRALVLRHVALDFGLEHEARRVLFNASTPLDQTFGLGARGCLRYLEHSRTRVSILDDVDHDVQMRGIDALPHKYVTYALLHAHAIASFVRAYLAVYYPDADAIQRDVELQAWAAACARIPHLHDFPPAFPDPATLASVLTRLIFQTVVKHHAMNGDVTWTTVAMPFGAPALWKPLPNAKERDGHAPINVFEYVQPRTAFPSLVFLTALFYRPRPSGATLASAYHVAPFSDDPRLEGPIRAYDAALETIEDVIRTNEADEALPYHVLRPSRLALTSWI</sequence>
<organism evidence="1 2">
    <name type="scientific">Peronosclerospora sorghi</name>
    <dbReference type="NCBI Taxonomy" id="230839"/>
    <lineage>
        <taxon>Eukaryota</taxon>
        <taxon>Sar</taxon>
        <taxon>Stramenopiles</taxon>
        <taxon>Oomycota</taxon>
        <taxon>Peronosporomycetes</taxon>
        <taxon>Peronosporales</taxon>
        <taxon>Peronosporaceae</taxon>
        <taxon>Peronosclerospora</taxon>
    </lineage>
</organism>
<accession>A0ACC0VV77</accession>
<gene>
    <name evidence="1" type="ORF">PsorP6_010647</name>
</gene>
<name>A0ACC0VV77_9STRA</name>
<reference evidence="1 2" key="1">
    <citation type="journal article" date="2022" name="bioRxiv">
        <title>The genome of the oomycete Peronosclerospora sorghi, a cosmopolitan pathogen of maize and sorghum, is inflated with dispersed pseudogenes.</title>
        <authorList>
            <person name="Fletcher K."/>
            <person name="Martin F."/>
            <person name="Isakeit T."/>
            <person name="Cavanaugh K."/>
            <person name="Magill C."/>
            <person name="Michelmore R."/>
        </authorList>
    </citation>
    <scope>NUCLEOTIDE SEQUENCE [LARGE SCALE GENOMIC DNA]</scope>
    <source>
        <strain evidence="1">P6</strain>
    </source>
</reference>
<evidence type="ECO:0000313" key="2">
    <source>
        <dbReference type="Proteomes" id="UP001163321"/>
    </source>
</evidence>
<dbReference type="Proteomes" id="UP001163321">
    <property type="component" value="Chromosome 6"/>
</dbReference>
<protein>
    <submittedName>
        <fullName evidence="1">Uncharacterized protein</fullName>
    </submittedName>
</protein>
<keyword evidence="2" id="KW-1185">Reference proteome</keyword>
<proteinExistence type="predicted"/>
<comment type="caution">
    <text evidence="1">The sequence shown here is derived from an EMBL/GenBank/DDBJ whole genome shotgun (WGS) entry which is preliminary data.</text>
</comment>
<evidence type="ECO:0000313" key="1">
    <source>
        <dbReference type="EMBL" id="KAI9909814.1"/>
    </source>
</evidence>